<evidence type="ECO:0000259" key="1">
    <source>
        <dbReference type="Pfam" id="PF13860"/>
    </source>
</evidence>
<dbReference type="NCBIfam" id="TIGR04183">
    <property type="entry name" value="Por_Secre_tail"/>
    <property type="match status" value="1"/>
</dbReference>
<evidence type="ECO:0000313" key="3">
    <source>
        <dbReference type="Proteomes" id="UP000580839"/>
    </source>
</evidence>
<dbReference type="Proteomes" id="UP000580839">
    <property type="component" value="Unassembled WGS sequence"/>
</dbReference>
<accession>A0A849SGP5</accession>
<name>A0A849SGP5_UNCEI</name>
<reference evidence="2 3" key="1">
    <citation type="submission" date="2020-04" db="EMBL/GenBank/DDBJ databases">
        <title>Metagenomic profiling of ammonia- and methane-oxidizing microorganisms in a Dutch drinking water treatment plant.</title>
        <authorList>
            <person name="Poghosyan L."/>
            <person name="Leucker S."/>
        </authorList>
    </citation>
    <scope>NUCLEOTIDE SEQUENCE [LARGE SCALE GENOMIC DNA]</scope>
    <source>
        <strain evidence="2">S-RSF-IL-03</strain>
    </source>
</reference>
<gene>
    <name evidence="2" type="ORF">HOP12_01045</name>
</gene>
<dbReference type="Gene3D" id="2.60.40.4070">
    <property type="match status" value="1"/>
</dbReference>
<organism evidence="2 3">
    <name type="scientific">Eiseniibacteriota bacterium</name>
    <dbReference type="NCBI Taxonomy" id="2212470"/>
    <lineage>
        <taxon>Bacteria</taxon>
        <taxon>Candidatus Eiseniibacteriota</taxon>
    </lineage>
</organism>
<dbReference type="InterPro" id="IPR026444">
    <property type="entry name" value="Secre_tail"/>
</dbReference>
<feature type="domain" description="FlgD/Vpr Ig-like" evidence="1">
    <location>
        <begin position="10"/>
        <end position="63"/>
    </location>
</feature>
<evidence type="ECO:0000313" key="2">
    <source>
        <dbReference type="EMBL" id="NOT32733.1"/>
    </source>
</evidence>
<comment type="caution">
    <text evidence="2">The sequence shown here is derived from an EMBL/GenBank/DDBJ whole genome shotgun (WGS) entry which is preliminary data.</text>
</comment>
<proteinExistence type="predicted"/>
<dbReference type="InterPro" id="IPR025965">
    <property type="entry name" value="FlgD/Vpr_Ig-like"/>
</dbReference>
<dbReference type="EMBL" id="JABFRW010000010">
    <property type="protein sequence ID" value="NOT32733.1"/>
    <property type="molecule type" value="Genomic_DNA"/>
</dbReference>
<sequence>MRIDLAMAGAGPAELEVFGVDGRRVRTFFVSPGAAGERSVSWDGRDADGRDAPAGIYFVRLVAGGTAAMRRVVKLR</sequence>
<dbReference type="AlphaFoldDB" id="A0A849SGP5"/>
<dbReference type="Pfam" id="PF13860">
    <property type="entry name" value="FlgD_ig"/>
    <property type="match status" value="1"/>
</dbReference>
<protein>
    <submittedName>
        <fullName evidence="2">T9SS type A sorting domain-containing protein</fullName>
    </submittedName>
</protein>